<feature type="repeat" description="RCC1" evidence="3">
    <location>
        <begin position="196"/>
        <end position="245"/>
    </location>
</feature>
<feature type="region of interest" description="Disordered" evidence="4">
    <location>
        <begin position="340"/>
        <end position="365"/>
    </location>
</feature>
<dbReference type="SUPFAM" id="SSF50729">
    <property type="entry name" value="PH domain-like"/>
    <property type="match status" value="1"/>
</dbReference>
<keyword evidence="2" id="KW-0677">Repeat</keyword>
<dbReference type="InterPro" id="IPR000408">
    <property type="entry name" value="Reg_chr_condens"/>
</dbReference>
<evidence type="ECO:0000256" key="1">
    <source>
        <dbReference type="ARBA" id="ARBA00022658"/>
    </source>
</evidence>
<dbReference type="Gene3D" id="2.130.10.30">
    <property type="entry name" value="Regulator of chromosome condensation 1/beta-lactamase-inhibitor protein II"/>
    <property type="match status" value="2"/>
</dbReference>
<dbReference type="InterPro" id="IPR051984">
    <property type="entry name" value="Alsin"/>
</dbReference>
<dbReference type="SUPFAM" id="SSF82185">
    <property type="entry name" value="Histone H3 K4-specific methyltransferase SET7/9 N-terminal domain"/>
    <property type="match status" value="2"/>
</dbReference>
<protein>
    <submittedName>
        <fullName evidence="7">Alsin-like isoform X1</fullName>
    </submittedName>
</protein>
<evidence type="ECO:0000256" key="2">
    <source>
        <dbReference type="ARBA" id="ARBA00022737"/>
    </source>
</evidence>
<proteinExistence type="predicted"/>
<dbReference type="PROSITE" id="PS51205">
    <property type="entry name" value="VPS9"/>
    <property type="match status" value="1"/>
</dbReference>
<dbReference type="PROSITE" id="PS50012">
    <property type="entry name" value="RCC1_3"/>
    <property type="match status" value="5"/>
</dbReference>
<evidence type="ECO:0000256" key="4">
    <source>
        <dbReference type="SAM" id="MobiDB-lite"/>
    </source>
</evidence>
<dbReference type="Gene3D" id="1.20.1050.80">
    <property type="entry name" value="VPS9 domain"/>
    <property type="match status" value="1"/>
</dbReference>
<dbReference type="SUPFAM" id="SSF50985">
    <property type="entry name" value="RCC1/BLIP-II"/>
    <property type="match status" value="2"/>
</dbReference>
<organism evidence="6 7">
    <name type="scientific">Priapulus caudatus</name>
    <name type="common">Priapulid worm</name>
    <dbReference type="NCBI Taxonomy" id="37621"/>
    <lineage>
        <taxon>Eukaryota</taxon>
        <taxon>Metazoa</taxon>
        <taxon>Ecdysozoa</taxon>
        <taxon>Scalidophora</taxon>
        <taxon>Priapulida</taxon>
        <taxon>Priapulimorpha</taxon>
        <taxon>Priapulimorphida</taxon>
        <taxon>Priapulidae</taxon>
        <taxon>Priapulus</taxon>
    </lineage>
</organism>
<dbReference type="InterPro" id="IPR003123">
    <property type="entry name" value="VPS9"/>
</dbReference>
<dbReference type="Gene3D" id="2.20.110.10">
    <property type="entry name" value="Histone H3 K4-specific methyltransferase SET7/9 N-terminal domain"/>
    <property type="match status" value="4"/>
</dbReference>
<dbReference type="InterPro" id="IPR059093">
    <property type="entry name" value="HA_Alsin"/>
</dbReference>
<evidence type="ECO:0000313" key="7">
    <source>
        <dbReference type="RefSeq" id="XP_014681139.1"/>
    </source>
</evidence>
<dbReference type="PANTHER" id="PTHR46089">
    <property type="entry name" value="ALSIN HOMOLOG"/>
    <property type="match status" value="1"/>
</dbReference>
<dbReference type="SMART" id="SM00698">
    <property type="entry name" value="MORN"/>
    <property type="match status" value="8"/>
</dbReference>
<dbReference type="Gene3D" id="2.30.29.30">
    <property type="entry name" value="Pleckstrin-homology domain (PH domain)/Phosphotyrosine-binding domain (PTB)"/>
    <property type="match status" value="1"/>
</dbReference>
<feature type="repeat" description="RCC1" evidence="3">
    <location>
        <begin position="652"/>
        <end position="705"/>
    </location>
</feature>
<dbReference type="InterPro" id="IPR057248">
    <property type="entry name" value="Alsin-like_PH"/>
</dbReference>
<dbReference type="PRINTS" id="PR00633">
    <property type="entry name" value="RCCNDNSATION"/>
</dbReference>
<dbReference type="Pfam" id="PF02204">
    <property type="entry name" value="VPS9"/>
    <property type="match status" value="1"/>
</dbReference>
<dbReference type="PANTHER" id="PTHR46089:SF2">
    <property type="entry name" value="ALSIN HOMOLOG"/>
    <property type="match status" value="1"/>
</dbReference>
<dbReference type="Proteomes" id="UP000695022">
    <property type="component" value="Unplaced"/>
</dbReference>
<reference evidence="7" key="1">
    <citation type="submission" date="2025-08" db="UniProtKB">
        <authorList>
            <consortium name="RefSeq"/>
        </authorList>
    </citation>
    <scope>IDENTIFICATION</scope>
</reference>
<evidence type="ECO:0000256" key="3">
    <source>
        <dbReference type="PROSITE-ProRule" id="PRU00235"/>
    </source>
</evidence>
<dbReference type="PROSITE" id="PS00626">
    <property type="entry name" value="RCC1_2"/>
    <property type="match status" value="1"/>
</dbReference>
<feature type="region of interest" description="Disordered" evidence="4">
    <location>
        <begin position="385"/>
        <end position="405"/>
    </location>
</feature>
<feature type="repeat" description="RCC1" evidence="3">
    <location>
        <begin position="600"/>
        <end position="651"/>
    </location>
</feature>
<evidence type="ECO:0000313" key="6">
    <source>
        <dbReference type="Proteomes" id="UP000695022"/>
    </source>
</evidence>
<feature type="domain" description="VPS9" evidence="5">
    <location>
        <begin position="1590"/>
        <end position="1740"/>
    </location>
</feature>
<name>A0ABM1F9L8_PRICU</name>
<accession>A0ABM1F9L8</accession>
<dbReference type="SUPFAM" id="SSF109993">
    <property type="entry name" value="VPS9 domain"/>
    <property type="match status" value="1"/>
</dbReference>
<dbReference type="InterPro" id="IPR003409">
    <property type="entry name" value="MORN"/>
</dbReference>
<dbReference type="Pfam" id="PF26202">
    <property type="entry name" value="HA_Alsin"/>
    <property type="match status" value="1"/>
</dbReference>
<dbReference type="GeneID" id="106821018"/>
<feature type="repeat" description="RCC1" evidence="3">
    <location>
        <begin position="131"/>
        <end position="195"/>
    </location>
</feature>
<gene>
    <name evidence="7" type="primary">LOC106821018</name>
</gene>
<dbReference type="Pfam" id="PF25383">
    <property type="entry name" value="PH_alsin"/>
    <property type="match status" value="1"/>
</dbReference>
<keyword evidence="6" id="KW-1185">Reference proteome</keyword>
<evidence type="ECO:0000259" key="5">
    <source>
        <dbReference type="PROSITE" id="PS51205"/>
    </source>
</evidence>
<dbReference type="Pfam" id="PF13540">
    <property type="entry name" value="RCC1_2"/>
    <property type="match status" value="1"/>
</dbReference>
<sequence length="1740" mass="193377">METELDTTETEIDNVAASEHCHCGKLEKNVDRRQRQDRLFLWHGCQLDCMPNCYSQLTSKSIIQVSCSNTHIFVLTSDGQLFSVSKTQQGQLDFENVPTVPDPRIIPALSGRFVTQVDCGLSHSACVCDHGDVFCWGSSSFGQCGTEARLVPVPRQVLIVRKAQKCKHGVMRKGDVVAAQQVACGSKHTMAVSAQHEVWVWGEGIALGLTTVKRTLKPRKIDFLDGEKVLSVACSAEHCLAIVEKVRDCKETCAYPVEHPNRVSTCSICDGEYYTVRDERDTVVISGSHVCPLGFAVKERAAIGGRQQSVSTEDLSVGTARTLVRLMSASDEDLRTLRGKLGGKLPPFQASEDASTDHQNEGTSKVSSLEDVVCNLAGALNLETTSDGPTEADAITDRETGVAGSCEEDNDATACVSMCVPAIAAESDVSHDVVAEAMAAVDADSQPLQEPQCEGRRSSSAFIDGKAAREFLARQLSADSYKSLHKTLGAVMSTVPVSQGVNTVEFVKDNVNFITTQVKDNVNYLTTHVMSSVPRLNFFSGRSARDNISLSSSNAEMEMLTDDDGFSEGTDSSTPPQSTPEKKGLFTKAGRCRRHIALHTEVWSWGKGGYGQLGHGDMLDRPQPCLVRSLEGKNVVKVVAGERHSLALTANCEVFSWGCNRYKQLGYTESIAGYTMSPRQITFRTKMLVWDVAAGARHSLLLADGENAQPQVLVCSKEAGDQHGSKLKSRMTGPVGCTGLEKSCWCRQVFAGRESNAVLAHHDEGGGLVATLHEFAATERLCYHRIHAVVNTLVLPLIRSDMFHPIEKSRHGPPLKEMLTCLQALADFIGRNVVSITRVVTTGENILGTPIFNETKAYISVFFRFVDKYADVISMDGFNFCTKHARPYFEKHVALAAELLGTAKLEHTDLQLLLYLPCHHLVEEYKTSIGKLTVHFDNEGHTAKHLKETQVQLDKVKEKLTTVLKSAEKTKKFWDTTPFRFVETYQTPTRRLLKDSKTCVVSLYPAGGFMSSHWFLLFNDGFLHVSSNKEMCNLPNIWVEPLHDTTNIEFGIHLKMPEDTCLILSAKSAHEKAEWISAFNRAIVDSLSSIRGRTLRLTAPNARHATYTFNKTPAYQGATYTGMWLGGEMSGQGEMKWPDQKTYVGKFKNNLMHGYGILNTPCSDGTDVSEGHWREGKLHGYACIKYANGDIYKGYFKDGLRHGHGCFEQGKFLTQAASIYVGEWLANKKHGYGILDNIIKAEKYMGMWKDDLRQGPGLVVTLDGIYYEGTFTSDKLTGFGLMMFDDNTSYEGEFSDGGVFYGKGQMTLPNADVISGNFTGEWSKGVKINGIFNKAMSPVNESARQKGSRTNLPGCFGKLCVPADHKWEAVFDHCRVSMGCADADSHGQHVCRRAWEHIAVIITKGRKQLQIALSNSLGHPSKLKAQIESLDKLARIIHHEQKALYLEDYHDIKSYLTLAFESQAHPLGKCLESLVDVYRTAYVGVGAHSRLLYHAVKEVRSYVSRLYKIVRLLFPVLPEDGQETTVTSRSVAAGGSKSDDEYCNSEVATSQGLLHPVLLPLIYPTLFTLYVLHNENEDDCYWERILKWNKQSDIALMTYLDVNEKFWLEDLDNAVQSGEPRARLTSMYERYFTHAVESLQHLSTTFCPAGKLAVIHRTFVELEKESRVRVSEDYVWSMDDLFPVFQYVVVRARIPHLGSEIHMIGDLMEHHLQFGEMGIMFTTLQACYFQIQNEKLSHYT</sequence>
<dbReference type="InterPro" id="IPR009091">
    <property type="entry name" value="RCC1/BLIP-II"/>
</dbReference>
<feature type="repeat" description="RCC1" evidence="3">
    <location>
        <begin position="79"/>
        <end position="130"/>
    </location>
</feature>
<dbReference type="Pfam" id="PF02493">
    <property type="entry name" value="MORN"/>
    <property type="match status" value="7"/>
</dbReference>
<feature type="region of interest" description="Disordered" evidence="4">
    <location>
        <begin position="561"/>
        <end position="584"/>
    </location>
</feature>
<dbReference type="RefSeq" id="XP_014681139.1">
    <property type="nucleotide sequence ID" value="XM_014825653.1"/>
</dbReference>
<dbReference type="Pfam" id="PF00415">
    <property type="entry name" value="RCC1"/>
    <property type="match status" value="3"/>
</dbReference>
<dbReference type="InterPro" id="IPR037191">
    <property type="entry name" value="VPS9_dom_sf"/>
</dbReference>
<keyword evidence="1" id="KW-0344">Guanine-nucleotide releasing factor</keyword>
<dbReference type="InterPro" id="IPR011993">
    <property type="entry name" value="PH-like_dom_sf"/>
</dbReference>